<evidence type="ECO:0000256" key="2">
    <source>
        <dbReference type="ARBA" id="ARBA00022630"/>
    </source>
</evidence>
<dbReference type="InterPro" id="IPR036010">
    <property type="entry name" value="2Fe-2S_ferredoxin-like_sf"/>
</dbReference>
<dbReference type="Pfam" id="PF00111">
    <property type="entry name" value="Fer2"/>
    <property type="match status" value="1"/>
</dbReference>
<keyword evidence="12" id="KW-1185">Reference proteome</keyword>
<dbReference type="Pfam" id="PF00175">
    <property type="entry name" value="NAD_binding_1"/>
    <property type="match status" value="1"/>
</dbReference>
<dbReference type="Gene3D" id="2.40.30.10">
    <property type="entry name" value="Translation factors"/>
    <property type="match status" value="1"/>
</dbReference>
<keyword evidence="6" id="KW-0560">Oxidoreductase</keyword>
<dbReference type="InterPro" id="IPR050415">
    <property type="entry name" value="MRET"/>
</dbReference>
<keyword evidence="7" id="KW-0408">Iron</keyword>
<dbReference type="SUPFAM" id="SSF54292">
    <property type="entry name" value="2Fe-2S ferredoxin-like"/>
    <property type="match status" value="1"/>
</dbReference>
<keyword evidence="8" id="KW-0411">Iron-sulfur</keyword>
<feature type="domain" description="FAD-binding FR-type" evidence="10">
    <location>
        <begin position="18"/>
        <end position="123"/>
    </location>
</feature>
<dbReference type="RefSeq" id="WP_273687717.1">
    <property type="nucleotide sequence ID" value="NZ_CP117411.1"/>
</dbReference>
<keyword evidence="4" id="KW-0479">Metal-binding</keyword>
<dbReference type="InterPro" id="IPR039261">
    <property type="entry name" value="FNR_nucleotide-bd"/>
</dbReference>
<keyword evidence="3" id="KW-0001">2Fe-2S</keyword>
<dbReference type="PROSITE" id="PS51085">
    <property type="entry name" value="2FE2S_FER_2"/>
    <property type="match status" value="1"/>
</dbReference>
<dbReference type="Pfam" id="PF00970">
    <property type="entry name" value="FAD_binding_6"/>
    <property type="match status" value="1"/>
</dbReference>
<comment type="cofactor">
    <cofactor evidence="1">
        <name>FAD</name>
        <dbReference type="ChEBI" id="CHEBI:57692"/>
    </cofactor>
</comment>
<dbReference type="EMBL" id="CP117411">
    <property type="protein sequence ID" value="WCT73473.1"/>
    <property type="molecule type" value="Genomic_DNA"/>
</dbReference>
<evidence type="ECO:0000256" key="5">
    <source>
        <dbReference type="ARBA" id="ARBA00022827"/>
    </source>
</evidence>
<dbReference type="PROSITE" id="PS00197">
    <property type="entry name" value="2FE2S_FER_1"/>
    <property type="match status" value="1"/>
</dbReference>
<evidence type="ECO:0000256" key="3">
    <source>
        <dbReference type="ARBA" id="ARBA00022714"/>
    </source>
</evidence>
<protein>
    <submittedName>
        <fullName evidence="11">Ferredoxin--NADP reductase</fullName>
    </submittedName>
</protein>
<dbReference type="SUPFAM" id="SSF63380">
    <property type="entry name" value="Riboflavin synthase domain-like"/>
    <property type="match status" value="1"/>
</dbReference>
<dbReference type="InterPro" id="IPR017927">
    <property type="entry name" value="FAD-bd_FR_type"/>
</dbReference>
<evidence type="ECO:0000313" key="12">
    <source>
        <dbReference type="Proteomes" id="UP001220395"/>
    </source>
</evidence>
<reference evidence="11 12" key="1">
    <citation type="submission" date="2023-02" db="EMBL/GenBank/DDBJ databases">
        <title>Genome sequence of Sphingomonas naphthae.</title>
        <authorList>
            <person name="Kim S."/>
            <person name="Heo J."/>
            <person name="Kwon S.-W."/>
        </authorList>
    </citation>
    <scope>NUCLEOTIDE SEQUENCE [LARGE SCALE GENOMIC DNA]</scope>
    <source>
        <strain evidence="11 12">KACC 18716</strain>
    </source>
</reference>
<evidence type="ECO:0000259" key="9">
    <source>
        <dbReference type="PROSITE" id="PS51085"/>
    </source>
</evidence>
<dbReference type="InterPro" id="IPR017938">
    <property type="entry name" value="Riboflavin_synthase-like_b-brl"/>
</dbReference>
<dbReference type="CDD" id="cd06214">
    <property type="entry name" value="PA_degradation_oxidoreductase_like"/>
    <property type="match status" value="1"/>
</dbReference>
<dbReference type="PANTHER" id="PTHR47354:SF8">
    <property type="entry name" value="1,2-PHENYLACETYL-COA EPOXIDASE, SUBUNIT E"/>
    <property type="match status" value="1"/>
</dbReference>
<organism evidence="11 12">
    <name type="scientific">Sphingomonas naphthae</name>
    <dbReference type="NCBI Taxonomy" id="1813468"/>
    <lineage>
        <taxon>Bacteria</taxon>
        <taxon>Pseudomonadati</taxon>
        <taxon>Pseudomonadota</taxon>
        <taxon>Alphaproteobacteria</taxon>
        <taxon>Sphingomonadales</taxon>
        <taxon>Sphingomonadaceae</taxon>
        <taxon>Sphingomonas</taxon>
    </lineage>
</organism>
<dbReference type="CDD" id="cd00207">
    <property type="entry name" value="fer2"/>
    <property type="match status" value="1"/>
</dbReference>
<dbReference type="InterPro" id="IPR012675">
    <property type="entry name" value="Beta-grasp_dom_sf"/>
</dbReference>
<evidence type="ECO:0000259" key="10">
    <source>
        <dbReference type="PROSITE" id="PS51384"/>
    </source>
</evidence>
<dbReference type="InterPro" id="IPR001041">
    <property type="entry name" value="2Fe-2S_ferredoxin-type"/>
</dbReference>
<evidence type="ECO:0000313" key="11">
    <source>
        <dbReference type="EMBL" id="WCT73473.1"/>
    </source>
</evidence>
<evidence type="ECO:0000256" key="8">
    <source>
        <dbReference type="ARBA" id="ARBA00023014"/>
    </source>
</evidence>
<dbReference type="SUPFAM" id="SSF52343">
    <property type="entry name" value="Ferredoxin reductase-like, C-terminal NADP-linked domain"/>
    <property type="match status" value="1"/>
</dbReference>
<dbReference type="Gene3D" id="3.40.50.80">
    <property type="entry name" value="Nucleotide-binding domain of ferredoxin-NADP reductase (FNR) module"/>
    <property type="match status" value="1"/>
</dbReference>
<accession>A0ABY7TJS2</accession>
<evidence type="ECO:0000256" key="6">
    <source>
        <dbReference type="ARBA" id="ARBA00023002"/>
    </source>
</evidence>
<dbReference type="PROSITE" id="PS51384">
    <property type="entry name" value="FAD_FR"/>
    <property type="match status" value="1"/>
</dbReference>
<dbReference type="InterPro" id="IPR001433">
    <property type="entry name" value="OxRdtase_FAD/NAD-bd"/>
</dbReference>
<dbReference type="PANTHER" id="PTHR47354">
    <property type="entry name" value="NADH OXIDOREDUCTASE HCR"/>
    <property type="match status" value="1"/>
</dbReference>
<keyword evidence="5" id="KW-0274">FAD</keyword>
<dbReference type="InterPro" id="IPR008333">
    <property type="entry name" value="Cbr1-like_FAD-bd_dom"/>
</dbReference>
<dbReference type="PRINTS" id="PR00409">
    <property type="entry name" value="PHDIOXRDTASE"/>
</dbReference>
<dbReference type="InterPro" id="IPR006058">
    <property type="entry name" value="2Fe2S_fd_BS"/>
</dbReference>
<gene>
    <name evidence="11" type="ORF">PQ455_17995</name>
</gene>
<feature type="domain" description="2Fe-2S ferredoxin-type" evidence="9">
    <location>
        <begin position="271"/>
        <end position="360"/>
    </location>
</feature>
<dbReference type="Proteomes" id="UP001220395">
    <property type="component" value="Chromosome"/>
</dbReference>
<keyword evidence="2" id="KW-0285">Flavoprotein</keyword>
<evidence type="ECO:0000256" key="1">
    <source>
        <dbReference type="ARBA" id="ARBA00001974"/>
    </source>
</evidence>
<evidence type="ECO:0000256" key="4">
    <source>
        <dbReference type="ARBA" id="ARBA00022723"/>
    </source>
</evidence>
<dbReference type="Gene3D" id="3.10.20.30">
    <property type="match status" value="1"/>
</dbReference>
<evidence type="ECO:0000256" key="7">
    <source>
        <dbReference type="ARBA" id="ARBA00023004"/>
    </source>
</evidence>
<sequence length="360" mass="37793">MSLLSDSPAGDGITADADGYHALRIGAVVREAADIVSLVIDVPGALAERFRYRAGQYVTLRVAIGGQRLARCYSMSTAPESDAGLRVTIKRIAGGRVSRWAVEEAAAGAAISVMPPAGRFCLRPHDGPLRLFAGGIGITPILSLAKAALATTARAVTLIHANHDRAGIAFAGELAALAAAYPGRFTLIDWIDAERGLIDPAAVRSIAPFAPNADHYICGPAPFMAMIEATLIADGADREHVFIERFVSPPDAIDDAADASPAQAADSAVCEAIILVLRGQSHMIDHAPGETIVQAAYRNDIRVPISCLEGACATCVARVTEGRVEMIANSALTLREVEQGYALTCQALPTARSVTVIYDE</sequence>
<name>A0ABY7TJS2_9SPHN</name>
<proteinExistence type="predicted"/>